<dbReference type="SUPFAM" id="SSF55658">
    <property type="entry name" value="L9 N-domain-like"/>
    <property type="match status" value="1"/>
</dbReference>
<keyword evidence="3" id="KW-1185">Reference proteome</keyword>
<dbReference type="InterPro" id="IPR011320">
    <property type="entry name" value="RNase_H1_N"/>
</dbReference>
<gene>
    <name evidence="2" type="ORF">LTRI10_LOCUS13194</name>
</gene>
<name>A0AAV2DB54_9ROSI</name>
<reference evidence="2 3" key="1">
    <citation type="submission" date="2024-04" db="EMBL/GenBank/DDBJ databases">
        <authorList>
            <person name="Fracassetti M."/>
        </authorList>
    </citation>
    <scope>NUCLEOTIDE SEQUENCE [LARGE SCALE GENOMIC DNA]</scope>
</reference>
<protein>
    <recommendedName>
        <fullName evidence="1">Ribonuclease H1 N-terminal domain-containing protein</fullName>
    </recommendedName>
</protein>
<dbReference type="EMBL" id="OZ034815">
    <property type="protein sequence ID" value="CAL1371114.1"/>
    <property type="molecule type" value="Genomic_DNA"/>
</dbReference>
<sequence length="296" mass="34736">MEGIIKQMQHQQQQKKEQRALEVQLSQRRGELDQIRTTITILQTQLKSTTQTQTVLQQQAIQSPPTEKSIQLEKNIPLSSTKWSDMVEEDEKIEEDERKSKKGKWYVIYDGPFRGLYNKWAIVSHHVTGYNIKHQSFSTKEEAEQALRESYKAIAMKQKTESVTPQQRLVMKIPSISIKDIPTTKQKEEFIRPTLQKFQQCWEDLLNYKEIHTTTGFYPTFKGGPRAVIITDKIAPTTLFALHQYGLIDTIYTQKAHIFEEFPTKFKTIVKRYLDSFAKGREIYLRYTSSYLGYQR</sequence>
<dbReference type="Gene3D" id="3.40.970.10">
    <property type="entry name" value="Ribonuclease H1, N-terminal domain"/>
    <property type="match status" value="1"/>
</dbReference>
<dbReference type="Pfam" id="PF01693">
    <property type="entry name" value="Cauli_VI"/>
    <property type="match status" value="1"/>
</dbReference>
<dbReference type="InterPro" id="IPR037056">
    <property type="entry name" value="RNase_H1_N_sf"/>
</dbReference>
<evidence type="ECO:0000259" key="1">
    <source>
        <dbReference type="Pfam" id="PF01693"/>
    </source>
</evidence>
<feature type="domain" description="Ribonuclease H1 N-terminal" evidence="1">
    <location>
        <begin position="104"/>
        <end position="145"/>
    </location>
</feature>
<dbReference type="Proteomes" id="UP001497516">
    <property type="component" value="Chromosome 2"/>
</dbReference>
<dbReference type="AlphaFoldDB" id="A0AAV2DB54"/>
<evidence type="ECO:0000313" key="2">
    <source>
        <dbReference type="EMBL" id="CAL1371114.1"/>
    </source>
</evidence>
<evidence type="ECO:0000313" key="3">
    <source>
        <dbReference type="Proteomes" id="UP001497516"/>
    </source>
</evidence>
<organism evidence="2 3">
    <name type="scientific">Linum trigynum</name>
    <dbReference type="NCBI Taxonomy" id="586398"/>
    <lineage>
        <taxon>Eukaryota</taxon>
        <taxon>Viridiplantae</taxon>
        <taxon>Streptophyta</taxon>
        <taxon>Embryophyta</taxon>
        <taxon>Tracheophyta</taxon>
        <taxon>Spermatophyta</taxon>
        <taxon>Magnoliopsida</taxon>
        <taxon>eudicotyledons</taxon>
        <taxon>Gunneridae</taxon>
        <taxon>Pentapetalae</taxon>
        <taxon>rosids</taxon>
        <taxon>fabids</taxon>
        <taxon>Malpighiales</taxon>
        <taxon>Linaceae</taxon>
        <taxon>Linum</taxon>
    </lineage>
</organism>
<accession>A0AAV2DB54</accession>
<dbReference type="InterPro" id="IPR009027">
    <property type="entry name" value="Ribosomal_bL9/RNase_H1_N"/>
</dbReference>
<proteinExistence type="predicted"/>